<keyword evidence="4" id="KW-1185">Reference proteome</keyword>
<sequence>MYGVKPHAIVGGIVSGPVILSEKMKVTCRYAIFLANDNQGGRGTGDKLKSRPTVSRARMSKVGAASLPRANKRLRVKAATPSIKSQRCKLHVVHSVYLILCNGKISESPMQQDVPQLFHCGISNRTGGGIPRVREIDPLSVARVGIRQSIWYWPCGGYFNVRRIFPKWHGSIAGSRLGSTWRFYDFPCMTGAKQLSHRHSEIHKSGSMSSDEDTKPGVIGVATGGIQDVSALLPILGTEQCEHLVTSALQHGLLYAAATPISVFGSLGIVKAGFVVLMGSIDHRRFPGPVLLLDAGYKPTGMGELLVPTVADKKKLYIAEDKIRGHLSRFQIQSVDVNLFSKDLWMWNLELVGTTLLLSSLGLLPYIYLIERSLPNAPFRTTWIYPVMRILGCDMVAISIQVIFQLRALEEVYYRLRFLATDSYLKDHGKSFPNFWDPHARSKSVLSQLRHSNLPSSHDFNTSPLSFDQVGKLASFQVPLYEASFKGIGDSLKRDHGHQANESIAEKAGSQIEAKSKASFYRLHKNHYFISLLLWTARASLLFGLGLSVVGYIGCFSVVQASPRADAKGPLIWLLVEAALAAIRTLIWALNPELDDAPSPIVLQKVTSGPNVDNTGNNGSSYGIGWTLETVTANDMHAVLIGIDKFGDLKRGEYELGDLHKSVHNADRIEEYLHDTLLVPRRQVVKLNGSAATKTAIFNALGDLSPRRGLVADDAPVLIYFATHSYVDPATKATYLVTHPEGGDGGETKGVRLEDSAIPYSSIVDYLGRISDSKAENKVLTLILECQHARVMGNNEKFVTSAEVHVGHASHILLAAGGTDSNDNIKSEGHFTEAFLKTLEDSSDSLPTMTYKELVARINKEMEEKGLRQHMAGYIRRFGEGWWWPQSARGDLNPETPSHCKPKAFCTTIFENRLLLNGLFSRKLTDISTHPAIRVKYADPEHLEPPSTGSMETS</sequence>
<evidence type="ECO:0000256" key="1">
    <source>
        <dbReference type="SAM" id="MobiDB-lite"/>
    </source>
</evidence>
<name>A0A4Y7TUF3_COPMI</name>
<dbReference type="STRING" id="71717.A0A4Y7TUF3"/>
<feature type="region of interest" description="Disordered" evidence="1">
    <location>
        <begin position="41"/>
        <end position="61"/>
    </location>
</feature>
<evidence type="ECO:0000313" key="4">
    <source>
        <dbReference type="Proteomes" id="UP000298030"/>
    </source>
</evidence>
<keyword evidence="2" id="KW-0812">Transmembrane</keyword>
<dbReference type="OrthoDB" id="3032844at2759"/>
<gene>
    <name evidence="3" type="ORF">FA13DRAFT_1705500</name>
</gene>
<keyword evidence="2" id="KW-1133">Transmembrane helix</keyword>
<accession>A0A4Y7TUF3</accession>
<proteinExistence type="predicted"/>
<feature type="transmembrane region" description="Helical" evidence="2">
    <location>
        <begin position="571"/>
        <end position="590"/>
    </location>
</feature>
<reference evidence="3 4" key="1">
    <citation type="journal article" date="2019" name="Nat. Ecol. Evol.">
        <title>Megaphylogeny resolves global patterns of mushroom evolution.</title>
        <authorList>
            <person name="Varga T."/>
            <person name="Krizsan K."/>
            <person name="Foldi C."/>
            <person name="Dima B."/>
            <person name="Sanchez-Garcia M."/>
            <person name="Sanchez-Ramirez S."/>
            <person name="Szollosi G.J."/>
            <person name="Szarkandi J.G."/>
            <person name="Papp V."/>
            <person name="Albert L."/>
            <person name="Andreopoulos W."/>
            <person name="Angelini C."/>
            <person name="Antonin V."/>
            <person name="Barry K.W."/>
            <person name="Bougher N.L."/>
            <person name="Buchanan P."/>
            <person name="Buyck B."/>
            <person name="Bense V."/>
            <person name="Catcheside P."/>
            <person name="Chovatia M."/>
            <person name="Cooper J."/>
            <person name="Damon W."/>
            <person name="Desjardin D."/>
            <person name="Finy P."/>
            <person name="Geml J."/>
            <person name="Haridas S."/>
            <person name="Hughes K."/>
            <person name="Justo A."/>
            <person name="Karasinski D."/>
            <person name="Kautmanova I."/>
            <person name="Kiss B."/>
            <person name="Kocsube S."/>
            <person name="Kotiranta H."/>
            <person name="LaButti K.M."/>
            <person name="Lechner B.E."/>
            <person name="Liimatainen K."/>
            <person name="Lipzen A."/>
            <person name="Lukacs Z."/>
            <person name="Mihaltcheva S."/>
            <person name="Morgado L.N."/>
            <person name="Niskanen T."/>
            <person name="Noordeloos M.E."/>
            <person name="Ohm R.A."/>
            <person name="Ortiz-Santana B."/>
            <person name="Ovrebo C."/>
            <person name="Racz N."/>
            <person name="Riley R."/>
            <person name="Savchenko A."/>
            <person name="Shiryaev A."/>
            <person name="Soop K."/>
            <person name="Spirin V."/>
            <person name="Szebenyi C."/>
            <person name="Tomsovsky M."/>
            <person name="Tulloss R.E."/>
            <person name="Uehling J."/>
            <person name="Grigoriev I.V."/>
            <person name="Vagvolgyi C."/>
            <person name="Papp T."/>
            <person name="Martin F.M."/>
            <person name="Miettinen O."/>
            <person name="Hibbett D.S."/>
            <person name="Nagy L.G."/>
        </authorList>
    </citation>
    <scope>NUCLEOTIDE SEQUENCE [LARGE SCALE GENOMIC DNA]</scope>
    <source>
        <strain evidence="3 4">FP101781</strain>
    </source>
</reference>
<evidence type="ECO:0000313" key="3">
    <source>
        <dbReference type="EMBL" id="TEB37232.1"/>
    </source>
</evidence>
<dbReference type="Proteomes" id="UP000298030">
    <property type="component" value="Unassembled WGS sequence"/>
</dbReference>
<feature type="transmembrane region" description="Helical" evidence="2">
    <location>
        <begin position="532"/>
        <end position="559"/>
    </location>
</feature>
<keyword evidence="2" id="KW-0472">Membrane</keyword>
<protein>
    <submittedName>
        <fullName evidence="3">Uncharacterized protein</fullName>
    </submittedName>
</protein>
<evidence type="ECO:0000256" key="2">
    <source>
        <dbReference type="SAM" id="Phobius"/>
    </source>
</evidence>
<dbReference type="Gene3D" id="3.40.50.1460">
    <property type="match status" value="1"/>
</dbReference>
<dbReference type="EMBL" id="QPFP01000004">
    <property type="protein sequence ID" value="TEB37232.1"/>
    <property type="molecule type" value="Genomic_DNA"/>
</dbReference>
<organism evidence="3 4">
    <name type="scientific">Coprinellus micaceus</name>
    <name type="common">Glistening ink-cap mushroom</name>
    <name type="synonym">Coprinus micaceus</name>
    <dbReference type="NCBI Taxonomy" id="71717"/>
    <lineage>
        <taxon>Eukaryota</taxon>
        <taxon>Fungi</taxon>
        <taxon>Dikarya</taxon>
        <taxon>Basidiomycota</taxon>
        <taxon>Agaricomycotina</taxon>
        <taxon>Agaricomycetes</taxon>
        <taxon>Agaricomycetidae</taxon>
        <taxon>Agaricales</taxon>
        <taxon>Agaricineae</taxon>
        <taxon>Psathyrellaceae</taxon>
        <taxon>Coprinellus</taxon>
    </lineage>
</organism>
<dbReference type="AlphaFoldDB" id="A0A4Y7TUF3"/>
<comment type="caution">
    <text evidence="3">The sequence shown here is derived from an EMBL/GenBank/DDBJ whole genome shotgun (WGS) entry which is preliminary data.</text>
</comment>